<keyword evidence="5" id="KW-1185">Reference proteome</keyword>
<accession>A0A372IUE8</accession>
<dbReference type="InterPro" id="IPR011990">
    <property type="entry name" value="TPR-like_helical_dom_sf"/>
</dbReference>
<gene>
    <name evidence="4" type="ORF">D0Y96_02315</name>
</gene>
<feature type="signal peptide" evidence="2">
    <location>
        <begin position="1"/>
        <end position="28"/>
    </location>
</feature>
<evidence type="ECO:0000256" key="1">
    <source>
        <dbReference type="RuleBase" id="RU004003"/>
    </source>
</evidence>
<dbReference type="InterPro" id="IPR050810">
    <property type="entry name" value="Bact_Secretion_Sys_Channel"/>
</dbReference>
<dbReference type="RefSeq" id="WP_117297712.1">
    <property type="nucleotide sequence ID" value="NZ_QVQT02000001.1"/>
</dbReference>
<feature type="chain" id="PRO_5016687265" description="Type II/III secretion system secretin-like domain-containing protein" evidence="2">
    <location>
        <begin position="29"/>
        <end position="633"/>
    </location>
</feature>
<dbReference type="InterPro" id="IPR004846">
    <property type="entry name" value="T2SS/T3SS_dom"/>
</dbReference>
<name>A0A372IUE8_9BACT</name>
<dbReference type="GO" id="GO:0015627">
    <property type="term" value="C:type II protein secretion system complex"/>
    <property type="evidence" value="ECO:0007669"/>
    <property type="project" value="TreeGrafter"/>
</dbReference>
<dbReference type="AlphaFoldDB" id="A0A372IUE8"/>
<dbReference type="PANTHER" id="PTHR30332:SF17">
    <property type="entry name" value="TYPE IV PILIATION SYSTEM PROTEIN DR_0774-RELATED"/>
    <property type="match status" value="1"/>
</dbReference>
<dbReference type="GO" id="GO:0009306">
    <property type="term" value="P:protein secretion"/>
    <property type="evidence" value="ECO:0007669"/>
    <property type="project" value="InterPro"/>
</dbReference>
<dbReference type="SUPFAM" id="SSF48452">
    <property type="entry name" value="TPR-like"/>
    <property type="match status" value="1"/>
</dbReference>
<protein>
    <recommendedName>
        <fullName evidence="3">Type II/III secretion system secretin-like domain-containing protein</fullName>
    </recommendedName>
</protein>
<comment type="caution">
    <text evidence="4">The sequence shown here is derived from an EMBL/GenBank/DDBJ whole genome shotgun (WGS) entry which is preliminary data.</text>
</comment>
<evidence type="ECO:0000256" key="2">
    <source>
        <dbReference type="SAM" id="SignalP"/>
    </source>
</evidence>
<dbReference type="Proteomes" id="UP000264702">
    <property type="component" value="Unassembled WGS sequence"/>
</dbReference>
<dbReference type="PANTHER" id="PTHR30332">
    <property type="entry name" value="PROBABLE GENERAL SECRETION PATHWAY PROTEIN D"/>
    <property type="match status" value="1"/>
</dbReference>
<dbReference type="Pfam" id="PF00263">
    <property type="entry name" value="Secretin"/>
    <property type="match status" value="1"/>
</dbReference>
<sequence>MKHWRRHLALVPCTAVLGASLWSQTQPAASATAPAKTTQAKAEKPLKISRHNRHEAEKIFRDGTQAITRNDPQTAEKDFLRAHELDPVNERYPLSAEIARQFVVTQMVEKASRARLMGHTDQARAALAEAVKLDPGNPVVMQHVNELADEAAASVTPEFKEKDNEAAPPVLLSPEPARRSFHVRTDEQSLIRQVLNAYGIQASLDPSVKSRVVRFDLDDVVYAQAAKALSLATGTFMAPLDPVHVIVAADTKENRDKYESQAMETVYFPGLTSTELNEMGNVARNVFGAEHGQVQASLGTMTIRAPAATLDALNQTYTELLAGRSEVSVDVRIFEIDRSHEKNIGVLLPNSTTVFNIPSELNGILASNSSLVQEIISSGLANAGDTEAIVAALIAAGALTGTVFNNPFATFGGGLTLTGVQVNSASANLLLNASEVRSIDQLQLRVQDQEEATIKSGERYPIITSSYSSLSGSSLSSGLGSSLLSSLGLGGSSTLGSSSNPIIPQVQYQDLGLTLTVKPHVEGDHDVSMNLSLKLDSLEGTTINNLPVLDNRQYQGIVSLKPGDSAMVASSISKTESLEISGIPGLSDIPGLHDATNKDDTVDTTELVIILTPHIVRVAHEETAGKMMMMPMR</sequence>
<organism evidence="4 5">
    <name type="scientific">Paracidobacterium acidisoli</name>
    <dbReference type="NCBI Taxonomy" id="2303751"/>
    <lineage>
        <taxon>Bacteria</taxon>
        <taxon>Pseudomonadati</taxon>
        <taxon>Acidobacteriota</taxon>
        <taxon>Terriglobia</taxon>
        <taxon>Terriglobales</taxon>
        <taxon>Acidobacteriaceae</taxon>
        <taxon>Paracidobacterium</taxon>
    </lineage>
</organism>
<feature type="domain" description="Type II/III secretion system secretin-like" evidence="3">
    <location>
        <begin position="433"/>
        <end position="617"/>
    </location>
</feature>
<keyword evidence="2" id="KW-0732">Signal</keyword>
<dbReference type="EMBL" id="QVQT01000001">
    <property type="protein sequence ID" value="RFU18419.1"/>
    <property type="molecule type" value="Genomic_DNA"/>
</dbReference>
<reference evidence="4 5" key="1">
    <citation type="submission" date="2018-08" db="EMBL/GenBank/DDBJ databases">
        <title>Acidipila sp. 4G-K13, an acidobacterium isolated from forest soil.</title>
        <authorList>
            <person name="Gao Z.-H."/>
            <person name="Qiu L.-H."/>
        </authorList>
    </citation>
    <scope>NUCLEOTIDE SEQUENCE [LARGE SCALE GENOMIC DNA]</scope>
    <source>
        <strain evidence="4 5">4G-K13</strain>
    </source>
</reference>
<evidence type="ECO:0000313" key="4">
    <source>
        <dbReference type="EMBL" id="RFU18419.1"/>
    </source>
</evidence>
<comment type="similarity">
    <text evidence="1">Belongs to the bacterial secretin family.</text>
</comment>
<dbReference type="OrthoDB" id="110635at2"/>
<evidence type="ECO:0000313" key="5">
    <source>
        <dbReference type="Proteomes" id="UP000264702"/>
    </source>
</evidence>
<dbReference type="Gene3D" id="1.25.40.10">
    <property type="entry name" value="Tetratricopeptide repeat domain"/>
    <property type="match status" value="1"/>
</dbReference>
<proteinExistence type="inferred from homology"/>
<evidence type="ECO:0000259" key="3">
    <source>
        <dbReference type="Pfam" id="PF00263"/>
    </source>
</evidence>